<dbReference type="Gramene" id="Pp3c3_2570V3.1">
    <property type="protein sequence ID" value="PAC:32941139.CDS.1"/>
    <property type="gene ID" value="Pp3c3_2570"/>
</dbReference>
<dbReference type="EnsemblPlants" id="Pp3c3_2570V3.1">
    <property type="protein sequence ID" value="PAC:32941139.CDS.1"/>
    <property type="gene ID" value="Pp3c3_2570"/>
</dbReference>
<name>A0A2K1KT29_PHYPA</name>
<organism evidence="1">
    <name type="scientific">Physcomitrium patens</name>
    <name type="common">Spreading-leaved earth moss</name>
    <name type="synonym">Physcomitrella patens</name>
    <dbReference type="NCBI Taxonomy" id="3218"/>
    <lineage>
        <taxon>Eukaryota</taxon>
        <taxon>Viridiplantae</taxon>
        <taxon>Streptophyta</taxon>
        <taxon>Embryophyta</taxon>
        <taxon>Bryophyta</taxon>
        <taxon>Bryophytina</taxon>
        <taxon>Bryopsida</taxon>
        <taxon>Funariidae</taxon>
        <taxon>Funariales</taxon>
        <taxon>Funariaceae</taxon>
        <taxon>Physcomitrium</taxon>
    </lineage>
</organism>
<proteinExistence type="predicted"/>
<reference evidence="1 3" key="2">
    <citation type="journal article" date="2018" name="Plant J.">
        <title>The Physcomitrella patens chromosome-scale assembly reveals moss genome structure and evolution.</title>
        <authorList>
            <person name="Lang D."/>
            <person name="Ullrich K.K."/>
            <person name="Murat F."/>
            <person name="Fuchs J."/>
            <person name="Jenkins J."/>
            <person name="Haas F.B."/>
            <person name="Piednoel M."/>
            <person name="Gundlach H."/>
            <person name="Van Bel M."/>
            <person name="Meyberg R."/>
            <person name="Vives C."/>
            <person name="Morata J."/>
            <person name="Symeonidi A."/>
            <person name="Hiss M."/>
            <person name="Muchero W."/>
            <person name="Kamisugi Y."/>
            <person name="Saleh O."/>
            <person name="Blanc G."/>
            <person name="Decker E.L."/>
            <person name="van Gessel N."/>
            <person name="Grimwood J."/>
            <person name="Hayes R.D."/>
            <person name="Graham S.W."/>
            <person name="Gunter L.E."/>
            <person name="McDaniel S.F."/>
            <person name="Hoernstein S.N.W."/>
            <person name="Larsson A."/>
            <person name="Li F.W."/>
            <person name="Perroud P.F."/>
            <person name="Phillips J."/>
            <person name="Ranjan P."/>
            <person name="Rokshar D.S."/>
            <person name="Rothfels C.J."/>
            <person name="Schneider L."/>
            <person name="Shu S."/>
            <person name="Stevenson D.W."/>
            <person name="Thummler F."/>
            <person name="Tillich M."/>
            <person name="Villarreal Aguilar J.C."/>
            <person name="Widiez T."/>
            <person name="Wong G.K."/>
            <person name="Wymore A."/>
            <person name="Zhang Y."/>
            <person name="Zimmer A.D."/>
            <person name="Quatrano R.S."/>
            <person name="Mayer K.F.X."/>
            <person name="Goodstein D."/>
            <person name="Casacuberta J.M."/>
            <person name="Vandepoele K."/>
            <person name="Reski R."/>
            <person name="Cuming A.C."/>
            <person name="Tuskan G.A."/>
            <person name="Maumus F."/>
            <person name="Salse J."/>
            <person name="Schmutz J."/>
            <person name="Rensing S.A."/>
        </authorList>
    </citation>
    <scope>NUCLEOTIDE SEQUENCE [LARGE SCALE GENOMIC DNA]</scope>
    <source>
        <strain evidence="2 3">cv. Gransden 2004</strain>
    </source>
</reference>
<reference evidence="2" key="3">
    <citation type="submission" date="2020-12" db="UniProtKB">
        <authorList>
            <consortium name="EnsemblPlants"/>
        </authorList>
    </citation>
    <scope>IDENTIFICATION</scope>
</reference>
<evidence type="ECO:0000313" key="1">
    <source>
        <dbReference type="EMBL" id="PNR56919.1"/>
    </source>
</evidence>
<evidence type="ECO:0000313" key="3">
    <source>
        <dbReference type="Proteomes" id="UP000006727"/>
    </source>
</evidence>
<evidence type="ECO:0000313" key="2">
    <source>
        <dbReference type="EnsemblPlants" id="PAC:32941139.CDS.1"/>
    </source>
</evidence>
<dbReference type="AlphaFoldDB" id="A0A2K1KT29"/>
<protein>
    <submittedName>
        <fullName evidence="1 2">Uncharacterized protein</fullName>
    </submittedName>
</protein>
<sequence>MHRVLNCARGSIVSLCCKITLLRVSVHDIQHRSRHDKLNLSLVTMDIRSQQSRAYFTNLFPHRKTQMII</sequence>
<dbReference type="EMBL" id="ABEU02000003">
    <property type="protein sequence ID" value="PNR56919.1"/>
    <property type="molecule type" value="Genomic_DNA"/>
</dbReference>
<reference evidence="1 3" key="1">
    <citation type="journal article" date="2008" name="Science">
        <title>The Physcomitrella genome reveals evolutionary insights into the conquest of land by plants.</title>
        <authorList>
            <person name="Rensing S."/>
            <person name="Lang D."/>
            <person name="Zimmer A."/>
            <person name="Terry A."/>
            <person name="Salamov A."/>
            <person name="Shapiro H."/>
            <person name="Nishiyama T."/>
            <person name="Perroud P.-F."/>
            <person name="Lindquist E."/>
            <person name="Kamisugi Y."/>
            <person name="Tanahashi T."/>
            <person name="Sakakibara K."/>
            <person name="Fujita T."/>
            <person name="Oishi K."/>
            <person name="Shin-I T."/>
            <person name="Kuroki Y."/>
            <person name="Toyoda A."/>
            <person name="Suzuki Y."/>
            <person name="Hashimoto A."/>
            <person name="Yamaguchi K."/>
            <person name="Sugano A."/>
            <person name="Kohara Y."/>
            <person name="Fujiyama A."/>
            <person name="Anterola A."/>
            <person name="Aoki S."/>
            <person name="Ashton N."/>
            <person name="Barbazuk W.B."/>
            <person name="Barker E."/>
            <person name="Bennetzen J."/>
            <person name="Bezanilla M."/>
            <person name="Blankenship R."/>
            <person name="Cho S.H."/>
            <person name="Dutcher S."/>
            <person name="Estelle M."/>
            <person name="Fawcett J.A."/>
            <person name="Gundlach H."/>
            <person name="Hanada K."/>
            <person name="Heyl A."/>
            <person name="Hicks K.A."/>
            <person name="Hugh J."/>
            <person name="Lohr M."/>
            <person name="Mayer K."/>
            <person name="Melkozernov A."/>
            <person name="Murata T."/>
            <person name="Nelson D."/>
            <person name="Pils B."/>
            <person name="Prigge M."/>
            <person name="Reiss B."/>
            <person name="Renner T."/>
            <person name="Rombauts S."/>
            <person name="Rushton P."/>
            <person name="Sanderfoot A."/>
            <person name="Schween G."/>
            <person name="Shiu S.-H."/>
            <person name="Stueber K."/>
            <person name="Theodoulou F.L."/>
            <person name="Tu H."/>
            <person name="Van de Peer Y."/>
            <person name="Verrier P.J."/>
            <person name="Waters E."/>
            <person name="Wood A."/>
            <person name="Yang L."/>
            <person name="Cove D."/>
            <person name="Cuming A."/>
            <person name="Hasebe M."/>
            <person name="Lucas S."/>
            <person name="Mishler D.B."/>
            <person name="Reski R."/>
            <person name="Grigoriev I."/>
            <person name="Quatrano R.S."/>
            <person name="Boore J.L."/>
        </authorList>
    </citation>
    <scope>NUCLEOTIDE SEQUENCE [LARGE SCALE GENOMIC DNA]</scope>
    <source>
        <strain evidence="2 3">cv. Gransden 2004</strain>
    </source>
</reference>
<keyword evidence="3" id="KW-1185">Reference proteome</keyword>
<dbReference type="EnsemblPlants" id="Pp3c3_2570V3.2">
    <property type="protein sequence ID" value="PAC:32941140.CDS.1"/>
    <property type="gene ID" value="Pp3c3_2570"/>
</dbReference>
<dbReference type="Proteomes" id="UP000006727">
    <property type="component" value="Chromosome 3"/>
</dbReference>
<dbReference type="InParanoid" id="A0A2K1KT29"/>
<accession>A0A2K1KT29</accession>
<dbReference type="Gramene" id="Pp3c3_2570V3.2">
    <property type="protein sequence ID" value="PAC:32941140.CDS.1"/>
    <property type="gene ID" value="Pp3c3_2570"/>
</dbReference>
<gene>
    <name evidence="1" type="ORF">PHYPA_003912</name>
</gene>